<organism evidence="1 2">
    <name type="scientific">Streptomyces turgidiscabies (strain Car8)</name>
    <dbReference type="NCBI Taxonomy" id="698760"/>
    <lineage>
        <taxon>Bacteria</taxon>
        <taxon>Bacillati</taxon>
        <taxon>Actinomycetota</taxon>
        <taxon>Actinomycetes</taxon>
        <taxon>Kitasatosporales</taxon>
        <taxon>Streptomycetaceae</taxon>
        <taxon>Streptomyces</taxon>
    </lineage>
</organism>
<evidence type="ECO:0000313" key="1">
    <source>
        <dbReference type="EMBL" id="ELP70178.1"/>
    </source>
</evidence>
<dbReference type="Proteomes" id="UP000010931">
    <property type="component" value="Unassembled WGS sequence"/>
</dbReference>
<comment type="caution">
    <text evidence="1">The sequence shown here is derived from an EMBL/GenBank/DDBJ whole genome shotgun (WGS) entry which is preliminary data.</text>
</comment>
<evidence type="ECO:0000313" key="2">
    <source>
        <dbReference type="Proteomes" id="UP000010931"/>
    </source>
</evidence>
<name>L7FFL6_STRT8</name>
<evidence type="ECO:0008006" key="3">
    <source>
        <dbReference type="Google" id="ProtNLM"/>
    </source>
</evidence>
<dbReference type="PATRIC" id="fig|698760.3.peg.1173"/>
<dbReference type="STRING" id="85558.T45_04628"/>
<dbReference type="EMBL" id="AEJB01000103">
    <property type="protein sequence ID" value="ELP70178.1"/>
    <property type="molecule type" value="Genomic_DNA"/>
</dbReference>
<keyword evidence="2" id="KW-1185">Reference proteome</keyword>
<proteinExistence type="predicted"/>
<sequence length="186" mass="20247">MVAATIRTVLAQPRACLVEVGTHLVLDAEPAGCRAGEVTLVGHLPRSCGPGELVLADREFLGVPLWRAFTTTGAHLLWRGAANRVLPVDRMLRDGSWLSGIHTGTDPAHTDPVTVRVLAYQLAGTRRAAESYRLVISLLDARRPVSRTLGSGNRLRRAQDPSTRSPRLHGVLRCDPRTCRLSWPPA</sequence>
<reference evidence="1 2" key="1">
    <citation type="journal article" date="2011" name="Plasmid">
        <title>Streptomyces turgidiscabies Car8 contains a modular pathogenicity island that shares virulence genes with other actinobacterial plant pathogens.</title>
        <authorList>
            <person name="Huguet-Tapia J.C."/>
            <person name="Badger J.H."/>
            <person name="Loria R."/>
            <person name="Pettis G.S."/>
        </authorList>
    </citation>
    <scope>NUCLEOTIDE SEQUENCE [LARGE SCALE GENOMIC DNA]</scope>
    <source>
        <strain evidence="1 2">Car8</strain>
    </source>
</reference>
<protein>
    <recommendedName>
        <fullName evidence="3">Transposase IS4-like domain-containing protein</fullName>
    </recommendedName>
</protein>
<dbReference type="AlphaFoldDB" id="L7FFL6"/>
<gene>
    <name evidence="1" type="ORF">STRTUCAR8_10115</name>
</gene>
<accession>L7FFL6</accession>